<feature type="transmembrane region" description="Helical" evidence="9">
    <location>
        <begin position="207"/>
        <end position="228"/>
    </location>
</feature>
<keyword evidence="4 12" id="KW-0808">Transferase</keyword>
<feature type="domain" description="Glycosyltransferase RgtA/B/C/D-like" evidence="10">
    <location>
        <begin position="63"/>
        <end position="218"/>
    </location>
</feature>
<accession>A0A100WG79</accession>
<evidence type="ECO:0000256" key="3">
    <source>
        <dbReference type="ARBA" id="ARBA00022676"/>
    </source>
</evidence>
<evidence type="ECO:0000313" key="12">
    <source>
        <dbReference type="EMBL" id="GAS97531.1"/>
    </source>
</evidence>
<reference evidence="13" key="2">
    <citation type="submission" date="2016-02" db="EMBL/GenBank/DDBJ databases">
        <title>Draft genome sequence of five rapidly growing Mycobacterium species.</title>
        <authorList>
            <person name="Katahira K."/>
            <person name="Gotou Y."/>
            <person name="Iida K."/>
            <person name="Ogura Y."/>
            <person name="Hayashi T."/>
        </authorList>
    </citation>
    <scope>NUCLEOTIDE SEQUENCE [LARGE SCALE GENOMIC DNA]</scope>
    <source>
        <strain evidence="13">JCM15298</strain>
    </source>
</reference>
<evidence type="ECO:0000256" key="2">
    <source>
        <dbReference type="ARBA" id="ARBA00022475"/>
    </source>
</evidence>
<dbReference type="RefSeq" id="WP_062658407.1">
    <property type="nucleotide sequence ID" value="NZ_BCSY01000074.1"/>
</dbReference>
<evidence type="ECO:0000256" key="7">
    <source>
        <dbReference type="ARBA" id="ARBA00023136"/>
    </source>
</evidence>
<feature type="transmembrane region" description="Helical" evidence="9">
    <location>
        <begin position="78"/>
        <end position="105"/>
    </location>
</feature>
<evidence type="ECO:0000259" key="10">
    <source>
        <dbReference type="Pfam" id="PF13231"/>
    </source>
</evidence>
<feature type="region of interest" description="Disordered" evidence="8">
    <location>
        <begin position="460"/>
        <end position="481"/>
    </location>
</feature>
<evidence type="ECO:0000256" key="8">
    <source>
        <dbReference type="SAM" id="MobiDB-lite"/>
    </source>
</evidence>
<feature type="transmembrane region" description="Helical" evidence="9">
    <location>
        <begin position="160"/>
        <end position="176"/>
    </location>
</feature>
<protein>
    <submittedName>
        <fullName evidence="12">PMT family glycosyltransferase, 4-amino-4-deoxy-L-arabinose transferase</fullName>
    </submittedName>
</protein>
<evidence type="ECO:0000256" key="6">
    <source>
        <dbReference type="ARBA" id="ARBA00022989"/>
    </source>
</evidence>
<organism evidence="12 13">
    <name type="scientific">Mycolicibacterium canariasense</name>
    <name type="common">Mycobacterium canariasense</name>
    <dbReference type="NCBI Taxonomy" id="228230"/>
    <lineage>
        <taxon>Bacteria</taxon>
        <taxon>Bacillati</taxon>
        <taxon>Actinomycetota</taxon>
        <taxon>Actinomycetes</taxon>
        <taxon>Mycobacteriales</taxon>
        <taxon>Mycobacteriaceae</taxon>
        <taxon>Mycolicibacterium</taxon>
    </lineage>
</organism>
<name>A0A100WG79_MYCCR</name>
<dbReference type="AlphaFoldDB" id="A0A100WG79"/>
<evidence type="ECO:0000256" key="9">
    <source>
        <dbReference type="SAM" id="Phobius"/>
    </source>
</evidence>
<dbReference type="InterPro" id="IPR050297">
    <property type="entry name" value="LipidA_mod_glycosyltrf_83"/>
</dbReference>
<feature type="transmembrane region" description="Helical" evidence="9">
    <location>
        <begin position="182"/>
        <end position="200"/>
    </location>
</feature>
<sequence length="596" mass="62864">MINLRDRAVLAALLVATAVLYLWHITVNGMGNQFYAAAAQAGSQDWEALLFGSLDAHNFITVDKPPVSQWVMGLSGQLFGFSSASMLVPEALMAVGSVGLLYGAVRRIGGPWAGLLAGAGLALTPVAVLMFRFNNPDAAMVLLMTAAAYATVRALQRRGLGWMVVAGVALGLAFLAKMLEGLMVVPAIGLVYLVAAPVAWRSRVVHLLGAVVAFVVSAGWYVVLTLVWPASSRPYLAGSTDNNFMNLVLGYNGIARILGRHNTTMFGSMGSGGGDLGGWGGQSHGLTRLFNGEFGFEIGWLLPGALLATVLVLVERGRAPRTDRVRAGAMLFGGWMVVDGIVLSLMHGTVHAYYCLSLAPAVAATYAIGVQRMWVRRDGWFGRLGLTALLAGTGSWGWWLLHRNPHWQSWIRVMVVVLAVAVLAVWIGRPVAARAALVLGVCAALLGSAAYAVATAASPHQGGGPTVGPHRFGKDTGTWGRDADTPALDALLSASRARWSAAVERSNTAAGLELSTHTAVMAIGGFSGTDPVPTLGQFQQDVARHQVGYYLMEKAPGHGPSLNTRAHGDIAQWVAAHFPATVIGSTTVYDLTTPSR</sequence>
<comment type="caution">
    <text evidence="12">The sequence shown here is derived from an EMBL/GenBank/DDBJ whole genome shotgun (WGS) entry which is preliminary data.</text>
</comment>
<dbReference type="PANTHER" id="PTHR33908">
    <property type="entry name" value="MANNOSYLTRANSFERASE YKCB-RELATED"/>
    <property type="match status" value="1"/>
</dbReference>
<feature type="transmembrane region" description="Helical" evidence="9">
    <location>
        <begin position="138"/>
        <end position="155"/>
    </location>
</feature>
<dbReference type="Pfam" id="PF13231">
    <property type="entry name" value="PMT_2"/>
    <property type="match status" value="1"/>
</dbReference>
<feature type="transmembrane region" description="Helical" evidence="9">
    <location>
        <begin position="380"/>
        <end position="401"/>
    </location>
</feature>
<evidence type="ECO:0000259" key="11">
    <source>
        <dbReference type="Pfam" id="PF24878"/>
    </source>
</evidence>
<dbReference type="Pfam" id="PF24878">
    <property type="entry name" value="YkcB_C"/>
    <property type="match status" value="1"/>
</dbReference>
<dbReference type="GO" id="GO:0009103">
    <property type="term" value="P:lipopolysaccharide biosynthetic process"/>
    <property type="evidence" value="ECO:0007669"/>
    <property type="project" value="UniProtKB-ARBA"/>
</dbReference>
<dbReference type="GO" id="GO:0010041">
    <property type="term" value="P:response to iron(III) ion"/>
    <property type="evidence" value="ECO:0007669"/>
    <property type="project" value="TreeGrafter"/>
</dbReference>
<dbReference type="EMBL" id="BCSY01000074">
    <property type="protein sequence ID" value="GAS97531.1"/>
    <property type="molecule type" value="Genomic_DNA"/>
</dbReference>
<keyword evidence="6 9" id="KW-1133">Transmembrane helix</keyword>
<dbReference type="STRING" id="228230.RMCC_4497"/>
<feature type="transmembrane region" description="Helical" evidence="9">
    <location>
        <begin position="327"/>
        <end position="345"/>
    </location>
</feature>
<feature type="transmembrane region" description="Helical" evidence="9">
    <location>
        <begin position="112"/>
        <end position="132"/>
    </location>
</feature>
<feature type="transmembrane region" description="Helical" evidence="9">
    <location>
        <begin position="298"/>
        <end position="315"/>
    </location>
</feature>
<proteinExistence type="predicted"/>
<dbReference type="PANTHER" id="PTHR33908:SF3">
    <property type="entry name" value="UNDECAPRENYL PHOSPHATE-ALPHA-4-AMINO-4-DEOXY-L-ARABINOSE ARABINOSYL TRANSFERASE"/>
    <property type="match status" value="1"/>
</dbReference>
<reference evidence="13" key="1">
    <citation type="journal article" date="2016" name="Genome Announc.">
        <title>Draft Genome Sequences of Five Rapidly Growing Mycobacterium Species, M. thermoresistibile, M. fortuitum subsp. acetamidolyticum, M. canariasense, M. brisbanense, and M. novocastrense.</title>
        <authorList>
            <person name="Katahira K."/>
            <person name="Ogura Y."/>
            <person name="Gotoh Y."/>
            <person name="Hayashi T."/>
        </authorList>
    </citation>
    <scope>NUCLEOTIDE SEQUENCE [LARGE SCALE GENOMIC DNA]</scope>
    <source>
        <strain evidence="13">JCM15298</strain>
    </source>
</reference>
<evidence type="ECO:0000256" key="1">
    <source>
        <dbReference type="ARBA" id="ARBA00004651"/>
    </source>
</evidence>
<keyword evidence="5 9" id="KW-0812">Transmembrane</keyword>
<dbReference type="Proteomes" id="UP000069443">
    <property type="component" value="Unassembled WGS sequence"/>
</dbReference>
<feature type="transmembrane region" description="Helical" evidence="9">
    <location>
        <begin position="351"/>
        <end position="368"/>
    </location>
</feature>
<dbReference type="GO" id="GO:0016763">
    <property type="term" value="F:pentosyltransferase activity"/>
    <property type="evidence" value="ECO:0007669"/>
    <property type="project" value="TreeGrafter"/>
</dbReference>
<keyword evidence="3" id="KW-0328">Glycosyltransferase</keyword>
<feature type="transmembrane region" description="Helical" evidence="9">
    <location>
        <begin position="407"/>
        <end position="428"/>
    </location>
</feature>
<keyword evidence="2" id="KW-1003">Cell membrane</keyword>
<keyword evidence="13" id="KW-1185">Reference proteome</keyword>
<evidence type="ECO:0000256" key="4">
    <source>
        <dbReference type="ARBA" id="ARBA00022679"/>
    </source>
</evidence>
<feature type="transmembrane region" description="Helical" evidence="9">
    <location>
        <begin position="435"/>
        <end position="454"/>
    </location>
</feature>
<feature type="domain" description="Putative mannosyltransferase YkcA/B-like C-terminal" evidence="11">
    <location>
        <begin position="494"/>
        <end position="577"/>
    </location>
</feature>
<gene>
    <name evidence="12" type="ORF">RMCC_4497</name>
</gene>
<dbReference type="InterPro" id="IPR056785">
    <property type="entry name" value="YkcA/B-like_C"/>
</dbReference>
<comment type="subcellular location">
    <subcellularLocation>
        <location evidence="1">Cell membrane</location>
        <topology evidence="1">Multi-pass membrane protein</topology>
    </subcellularLocation>
</comment>
<evidence type="ECO:0000256" key="5">
    <source>
        <dbReference type="ARBA" id="ARBA00022692"/>
    </source>
</evidence>
<dbReference type="GO" id="GO:0005886">
    <property type="term" value="C:plasma membrane"/>
    <property type="evidence" value="ECO:0007669"/>
    <property type="project" value="UniProtKB-SubCell"/>
</dbReference>
<dbReference type="InterPro" id="IPR038731">
    <property type="entry name" value="RgtA/B/C-like"/>
</dbReference>
<keyword evidence="7 9" id="KW-0472">Membrane</keyword>
<evidence type="ECO:0000313" key="13">
    <source>
        <dbReference type="Proteomes" id="UP000069443"/>
    </source>
</evidence>